<feature type="region of interest" description="Disordered" evidence="1">
    <location>
        <begin position="1"/>
        <end position="34"/>
    </location>
</feature>
<evidence type="ECO:0000313" key="2">
    <source>
        <dbReference type="EMBL" id="OBZ68791.1"/>
    </source>
</evidence>
<organism evidence="2 3">
    <name type="scientific">Grifola frondosa</name>
    <name type="common">Maitake</name>
    <name type="synonym">Polyporus frondosus</name>
    <dbReference type="NCBI Taxonomy" id="5627"/>
    <lineage>
        <taxon>Eukaryota</taxon>
        <taxon>Fungi</taxon>
        <taxon>Dikarya</taxon>
        <taxon>Basidiomycota</taxon>
        <taxon>Agaricomycotina</taxon>
        <taxon>Agaricomycetes</taxon>
        <taxon>Polyporales</taxon>
        <taxon>Grifolaceae</taxon>
        <taxon>Grifola</taxon>
    </lineage>
</organism>
<name>A0A1C7LVL9_GRIFR</name>
<evidence type="ECO:0000256" key="1">
    <source>
        <dbReference type="SAM" id="MobiDB-lite"/>
    </source>
</evidence>
<feature type="compositionally biased region" description="Basic and acidic residues" evidence="1">
    <location>
        <begin position="214"/>
        <end position="223"/>
    </location>
</feature>
<dbReference type="STRING" id="5627.A0A1C7LVL9"/>
<dbReference type="OrthoDB" id="2526979at2759"/>
<keyword evidence="3" id="KW-1185">Reference proteome</keyword>
<dbReference type="Proteomes" id="UP000092993">
    <property type="component" value="Unassembled WGS sequence"/>
</dbReference>
<sequence>MLEFPSASTSSAAVNYRTMPERHPPPKRAYNTWPGTEPARSHFEDFLREIGATTQAYHLCCVPRPSTRFSCRRVCMLADTPDGFVQLPLSPSSDKKNLTTRSRPRDDGGRPSKESTTHPEIPQRKMTSTGSFFFRTGLGITTLFSLSGDQSSGSSNPLKTTALSAVDQHNHDSLETHDLPSSARDSLHIALGGASAVEHERPSHVPVRTTSDAVHPHDTESTSRRTMSFSTTSDYQPVTPSIRSHRRSPSVDSLDTASSSEAPATPRTHSLFAQEVPLSPSLADLEDASRFRVQAVCVTCKKTGANFPSCAKCGEMWCSRDCRLQGSSSGRRHMCHNRAGS</sequence>
<comment type="caution">
    <text evidence="2">The sequence shown here is derived from an EMBL/GenBank/DDBJ whole genome shotgun (WGS) entry which is preliminary data.</text>
</comment>
<reference evidence="2 3" key="1">
    <citation type="submission" date="2016-03" db="EMBL/GenBank/DDBJ databases">
        <title>Whole genome sequencing of Grifola frondosa 9006-11.</title>
        <authorList>
            <person name="Min B."/>
            <person name="Park H."/>
            <person name="Kim J.-G."/>
            <person name="Cho H."/>
            <person name="Oh Y.-L."/>
            <person name="Kong W.-S."/>
            <person name="Choi I.-G."/>
        </authorList>
    </citation>
    <scope>NUCLEOTIDE SEQUENCE [LARGE SCALE GENOMIC DNA]</scope>
    <source>
        <strain evidence="2 3">9006-11</strain>
    </source>
</reference>
<feature type="region of interest" description="Disordered" evidence="1">
    <location>
        <begin position="195"/>
        <end position="271"/>
    </location>
</feature>
<feature type="compositionally biased region" description="Low complexity" evidence="1">
    <location>
        <begin position="224"/>
        <end position="233"/>
    </location>
</feature>
<protein>
    <submittedName>
        <fullName evidence="2">Uncharacterized protein</fullName>
    </submittedName>
</protein>
<feature type="compositionally biased region" description="Polar residues" evidence="1">
    <location>
        <begin position="1"/>
        <end position="13"/>
    </location>
</feature>
<accession>A0A1C7LVL9</accession>
<gene>
    <name evidence="2" type="ORF">A0H81_11360</name>
</gene>
<feature type="compositionally biased region" description="Polar residues" evidence="1">
    <location>
        <begin position="250"/>
        <end position="262"/>
    </location>
</feature>
<proteinExistence type="predicted"/>
<evidence type="ECO:0000313" key="3">
    <source>
        <dbReference type="Proteomes" id="UP000092993"/>
    </source>
</evidence>
<feature type="compositionally biased region" description="Basic and acidic residues" evidence="1">
    <location>
        <begin position="93"/>
        <end position="123"/>
    </location>
</feature>
<dbReference type="AlphaFoldDB" id="A0A1C7LVL9"/>
<dbReference type="OMA" id="HTHACHG"/>
<feature type="region of interest" description="Disordered" evidence="1">
    <location>
        <begin position="85"/>
        <end position="128"/>
    </location>
</feature>
<dbReference type="EMBL" id="LUGG01000019">
    <property type="protein sequence ID" value="OBZ68791.1"/>
    <property type="molecule type" value="Genomic_DNA"/>
</dbReference>